<dbReference type="Proteomes" id="UP000824176">
    <property type="component" value="Unassembled WGS sequence"/>
</dbReference>
<evidence type="ECO:0000313" key="3">
    <source>
        <dbReference type="EMBL" id="HIZ90475.1"/>
    </source>
</evidence>
<dbReference type="InterPro" id="IPR036034">
    <property type="entry name" value="PDZ_sf"/>
</dbReference>
<dbReference type="PROSITE" id="PS50106">
    <property type="entry name" value="PDZ"/>
    <property type="match status" value="1"/>
</dbReference>
<feature type="chain" id="PRO_5038669672" evidence="1">
    <location>
        <begin position="19"/>
        <end position="397"/>
    </location>
</feature>
<proteinExistence type="predicted"/>
<name>A0A9D2GXC5_9BACT</name>
<accession>A0A9D2GXC5</accession>
<reference evidence="3" key="1">
    <citation type="journal article" date="2021" name="PeerJ">
        <title>Extensive microbial diversity within the chicken gut microbiome revealed by metagenomics and culture.</title>
        <authorList>
            <person name="Gilroy R."/>
            <person name="Ravi A."/>
            <person name="Getino M."/>
            <person name="Pursley I."/>
            <person name="Horton D.L."/>
            <person name="Alikhan N.F."/>
            <person name="Baker D."/>
            <person name="Gharbi K."/>
            <person name="Hall N."/>
            <person name="Watson M."/>
            <person name="Adriaenssens E.M."/>
            <person name="Foster-Nyarko E."/>
            <person name="Jarju S."/>
            <person name="Secka A."/>
            <person name="Antonio M."/>
            <person name="Oren A."/>
            <person name="Chaudhuri R.R."/>
            <person name="La Ragione R."/>
            <person name="Hildebrand F."/>
            <person name="Pallen M.J."/>
        </authorList>
    </citation>
    <scope>NUCLEOTIDE SEQUENCE</scope>
    <source>
        <strain evidence="3">ChiW4-1371</strain>
    </source>
</reference>
<dbReference type="CDD" id="cd06779">
    <property type="entry name" value="cpPDZ_Deg_HtrA-like"/>
    <property type="match status" value="1"/>
</dbReference>
<dbReference type="AlphaFoldDB" id="A0A9D2GXC5"/>
<keyword evidence="1" id="KW-0732">Signal</keyword>
<protein>
    <submittedName>
        <fullName evidence="3">PDZ domain-containing protein</fullName>
    </submittedName>
</protein>
<dbReference type="Gene3D" id="3.30.1660.40">
    <property type="entry name" value="FlgT, N-terminal domain"/>
    <property type="match status" value="1"/>
</dbReference>
<feature type="signal peptide" evidence="1">
    <location>
        <begin position="1"/>
        <end position="18"/>
    </location>
</feature>
<organism evidence="3 4">
    <name type="scientific">Candidatus Mucispirillum faecigallinarum</name>
    <dbReference type="NCBI Taxonomy" id="2838699"/>
    <lineage>
        <taxon>Bacteria</taxon>
        <taxon>Pseudomonadati</taxon>
        <taxon>Deferribacterota</taxon>
        <taxon>Deferribacteres</taxon>
        <taxon>Deferribacterales</taxon>
        <taxon>Mucispirillaceae</taxon>
        <taxon>Mucispirillum</taxon>
    </lineage>
</organism>
<evidence type="ECO:0000259" key="2">
    <source>
        <dbReference type="PROSITE" id="PS50106"/>
    </source>
</evidence>
<evidence type="ECO:0000313" key="4">
    <source>
        <dbReference type="Proteomes" id="UP000824176"/>
    </source>
</evidence>
<dbReference type="InterPro" id="IPR038180">
    <property type="entry name" value="FlgT_N_sf"/>
</dbReference>
<reference evidence="3" key="2">
    <citation type="submission" date="2021-04" db="EMBL/GenBank/DDBJ databases">
        <authorList>
            <person name="Gilroy R."/>
        </authorList>
    </citation>
    <scope>NUCLEOTIDE SEQUENCE</scope>
    <source>
        <strain evidence="3">ChiW4-1371</strain>
    </source>
</reference>
<dbReference type="Gene3D" id="2.30.42.10">
    <property type="match status" value="1"/>
</dbReference>
<dbReference type="Pfam" id="PF13180">
    <property type="entry name" value="PDZ_2"/>
    <property type="match status" value="1"/>
</dbReference>
<sequence>MKIFFIVCILFYTNFCLAEENIKITTEGSGISKRLAIQDALKTAVDDAAGVTIDTNTIIVNNRLSGSKISSYSGGYIKEYTILEEKYENKIYYVKIEAIVATGSPDIQENNINTFDINIKDNNEYKKQSFENIINQTLPKYKEMLNKSIYFTMNNFEKITSENNLSLCSFTLQINTDMKVYDNIVNKLNDFFINIKLNNKTGNYKLIMDNSTSSAAYSLNKNEFDLFKSILNDDRLYYNINLLNETGRLLDTISIEKAEKIINITENIIRISPVSLKENKYDIYFSTKALNSAKQINITTDIKKDNGYFIGLETAETNQGLKILSVAKNSPAAAAKLFYGDIITDINGEKITKINQLKEFLSNLQNSYLSLKILRDSKILNITIFPERKLNQAKNYM</sequence>
<dbReference type="SUPFAM" id="SSF50156">
    <property type="entry name" value="PDZ domain-like"/>
    <property type="match status" value="1"/>
</dbReference>
<dbReference type="EMBL" id="DXAQ01000166">
    <property type="protein sequence ID" value="HIZ90475.1"/>
    <property type="molecule type" value="Genomic_DNA"/>
</dbReference>
<dbReference type="InterPro" id="IPR001478">
    <property type="entry name" value="PDZ"/>
</dbReference>
<dbReference type="SMART" id="SM00228">
    <property type="entry name" value="PDZ"/>
    <property type="match status" value="1"/>
</dbReference>
<evidence type="ECO:0000256" key="1">
    <source>
        <dbReference type="SAM" id="SignalP"/>
    </source>
</evidence>
<comment type="caution">
    <text evidence="3">The sequence shown here is derived from an EMBL/GenBank/DDBJ whole genome shotgun (WGS) entry which is preliminary data.</text>
</comment>
<gene>
    <name evidence="3" type="ORF">H9804_11065</name>
</gene>
<feature type="domain" description="PDZ" evidence="2">
    <location>
        <begin position="299"/>
        <end position="351"/>
    </location>
</feature>